<dbReference type="Proteomes" id="UP001432292">
    <property type="component" value="Chromosome"/>
</dbReference>
<sequence length="78" mass="8483">MRSAIVLLLMVAAVLLGIRTLRYSDVAPLPDAATTTFLALGVAHRPTARVNEPAARRLLRPGRRTLPRPERPLSHGPP</sequence>
<evidence type="ECO:0000313" key="2">
    <source>
        <dbReference type="EMBL" id="WUS24856.1"/>
    </source>
</evidence>
<name>A0ABZ1VP09_9ACTN</name>
<organism evidence="2 3">
    <name type="scientific">Streptomyces caniferus</name>
    <dbReference type="NCBI Taxonomy" id="285557"/>
    <lineage>
        <taxon>Bacteria</taxon>
        <taxon>Bacillati</taxon>
        <taxon>Actinomycetota</taxon>
        <taxon>Actinomycetes</taxon>
        <taxon>Kitasatosporales</taxon>
        <taxon>Streptomycetaceae</taxon>
        <taxon>Streptomyces</taxon>
    </lineage>
</organism>
<dbReference type="EMBL" id="CP108473">
    <property type="protein sequence ID" value="WUS24856.1"/>
    <property type="molecule type" value="Genomic_DNA"/>
</dbReference>
<proteinExistence type="predicted"/>
<evidence type="ECO:0000256" key="1">
    <source>
        <dbReference type="SAM" id="MobiDB-lite"/>
    </source>
</evidence>
<feature type="compositionally biased region" description="Basic and acidic residues" evidence="1">
    <location>
        <begin position="67"/>
        <end position="78"/>
    </location>
</feature>
<protein>
    <submittedName>
        <fullName evidence="2">Uncharacterized protein</fullName>
    </submittedName>
</protein>
<keyword evidence="3" id="KW-1185">Reference proteome</keyword>
<feature type="region of interest" description="Disordered" evidence="1">
    <location>
        <begin position="51"/>
        <end position="78"/>
    </location>
</feature>
<dbReference type="RefSeq" id="WP_328732367.1">
    <property type="nucleotide sequence ID" value="NZ_CP108029.1"/>
</dbReference>
<reference evidence="2" key="1">
    <citation type="submission" date="2022-10" db="EMBL/GenBank/DDBJ databases">
        <title>The complete genomes of actinobacterial strains from the NBC collection.</title>
        <authorList>
            <person name="Joergensen T.S."/>
            <person name="Alvarez Arevalo M."/>
            <person name="Sterndorff E.B."/>
            <person name="Faurdal D."/>
            <person name="Vuksanovic O."/>
            <person name="Mourched A.-S."/>
            <person name="Charusanti P."/>
            <person name="Shaw S."/>
            <person name="Blin K."/>
            <person name="Weber T."/>
        </authorList>
    </citation>
    <scope>NUCLEOTIDE SEQUENCE</scope>
    <source>
        <strain evidence="2">NBC_01256</strain>
    </source>
</reference>
<evidence type="ECO:0000313" key="3">
    <source>
        <dbReference type="Proteomes" id="UP001432292"/>
    </source>
</evidence>
<gene>
    <name evidence="2" type="ORF">OG727_22660</name>
</gene>
<accession>A0ABZ1VP09</accession>
<feature type="compositionally biased region" description="Basic residues" evidence="1">
    <location>
        <begin position="57"/>
        <end position="66"/>
    </location>
</feature>